<evidence type="ECO:0000256" key="2">
    <source>
        <dbReference type="ARBA" id="ARBA00007401"/>
    </source>
</evidence>
<feature type="domain" description="Glycoside hydrolase family 2 immunoglobulin-like beta-sandwich" evidence="6">
    <location>
        <begin position="206"/>
        <end position="311"/>
    </location>
</feature>
<dbReference type="InterPro" id="IPR050887">
    <property type="entry name" value="Beta-mannosidase_GH2"/>
</dbReference>
<dbReference type="Pfam" id="PF00703">
    <property type="entry name" value="Glyco_hydro_2"/>
    <property type="match status" value="1"/>
</dbReference>
<dbReference type="EMBL" id="BMHP01000002">
    <property type="protein sequence ID" value="GGD72037.1"/>
    <property type="molecule type" value="Genomic_DNA"/>
</dbReference>
<dbReference type="GO" id="GO:0004567">
    <property type="term" value="F:beta-mannosidase activity"/>
    <property type="evidence" value="ECO:0007669"/>
    <property type="project" value="UniProtKB-EC"/>
</dbReference>
<dbReference type="Pfam" id="PF22666">
    <property type="entry name" value="Glyco_hydro_2_N2"/>
    <property type="match status" value="1"/>
</dbReference>
<name>A0A917DVY5_9BACL</name>
<dbReference type="InterPro" id="IPR036156">
    <property type="entry name" value="Beta-gal/glucu_dom_sf"/>
</dbReference>
<dbReference type="SUPFAM" id="SSF51445">
    <property type="entry name" value="(Trans)glycosidases"/>
    <property type="match status" value="1"/>
</dbReference>
<evidence type="ECO:0000259" key="6">
    <source>
        <dbReference type="Pfam" id="PF00703"/>
    </source>
</evidence>
<dbReference type="GO" id="GO:0006516">
    <property type="term" value="P:glycoprotein catabolic process"/>
    <property type="evidence" value="ECO:0007669"/>
    <property type="project" value="TreeGrafter"/>
</dbReference>
<gene>
    <name evidence="8" type="ORF">GCM10010911_32440</name>
</gene>
<protein>
    <recommendedName>
        <fullName evidence="3">beta-mannosidase</fullName>
        <ecNumber evidence="3">3.2.1.25</ecNumber>
    </recommendedName>
</protein>
<dbReference type="Proteomes" id="UP000612456">
    <property type="component" value="Unassembled WGS sequence"/>
</dbReference>
<comment type="caution">
    <text evidence="8">The sequence shown here is derived from an EMBL/GenBank/DDBJ whole genome shotgun (WGS) entry which is preliminary data.</text>
</comment>
<evidence type="ECO:0000259" key="7">
    <source>
        <dbReference type="Pfam" id="PF22666"/>
    </source>
</evidence>
<comment type="similarity">
    <text evidence="2">Belongs to the glycosyl hydrolase 2 family.</text>
</comment>
<dbReference type="SUPFAM" id="SSF49785">
    <property type="entry name" value="Galactose-binding domain-like"/>
    <property type="match status" value="1"/>
</dbReference>
<dbReference type="Gene3D" id="3.20.20.80">
    <property type="entry name" value="Glycosidases"/>
    <property type="match status" value="1"/>
</dbReference>
<evidence type="ECO:0000313" key="9">
    <source>
        <dbReference type="Proteomes" id="UP000612456"/>
    </source>
</evidence>
<dbReference type="Gene3D" id="2.60.120.260">
    <property type="entry name" value="Galactose-binding domain-like"/>
    <property type="match status" value="1"/>
</dbReference>
<feature type="domain" description="Beta-mannosidase-like galactose-binding" evidence="7">
    <location>
        <begin position="41"/>
        <end position="196"/>
    </location>
</feature>
<dbReference type="GO" id="GO:0005975">
    <property type="term" value="P:carbohydrate metabolic process"/>
    <property type="evidence" value="ECO:0007669"/>
    <property type="project" value="InterPro"/>
</dbReference>
<evidence type="ECO:0000256" key="5">
    <source>
        <dbReference type="ARBA" id="ARBA00023295"/>
    </source>
</evidence>
<keyword evidence="5" id="KW-0326">Glycosidase</keyword>
<reference evidence="8" key="2">
    <citation type="submission" date="2020-09" db="EMBL/GenBank/DDBJ databases">
        <authorList>
            <person name="Sun Q."/>
            <person name="Zhou Y."/>
        </authorList>
    </citation>
    <scope>NUCLEOTIDE SEQUENCE</scope>
    <source>
        <strain evidence="8">CGMCC 1.15178</strain>
    </source>
</reference>
<dbReference type="InterPro" id="IPR013783">
    <property type="entry name" value="Ig-like_fold"/>
</dbReference>
<dbReference type="AlphaFoldDB" id="A0A917DVY5"/>
<dbReference type="InterPro" id="IPR008979">
    <property type="entry name" value="Galactose-bd-like_sf"/>
</dbReference>
<accession>A0A917DVY5</accession>
<reference evidence="8" key="1">
    <citation type="journal article" date="2014" name="Int. J. Syst. Evol. Microbiol.">
        <title>Complete genome sequence of Corynebacterium casei LMG S-19264T (=DSM 44701T), isolated from a smear-ripened cheese.</title>
        <authorList>
            <consortium name="US DOE Joint Genome Institute (JGI-PGF)"/>
            <person name="Walter F."/>
            <person name="Albersmeier A."/>
            <person name="Kalinowski J."/>
            <person name="Ruckert C."/>
        </authorList>
    </citation>
    <scope>NUCLEOTIDE SEQUENCE</scope>
    <source>
        <strain evidence="8">CGMCC 1.15178</strain>
    </source>
</reference>
<evidence type="ECO:0000313" key="8">
    <source>
        <dbReference type="EMBL" id="GGD72037.1"/>
    </source>
</evidence>
<dbReference type="EC" id="3.2.1.25" evidence="3"/>
<proteinExistence type="inferred from homology"/>
<evidence type="ECO:0000256" key="3">
    <source>
        <dbReference type="ARBA" id="ARBA00012754"/>
    </source>
</evidence>
<evidence type="ECO:0000256" key="1">
    <source>
        <dbReference type="ARBA" id="ARBA00000829"/>
    </source>
</evidence>
<dbReference type="InterPro" id="IPR054593">
    <property type="entry name" value="Beta-mannosidase-like_N2"/>
</dbReference>
<keyword evidence="4" id="KW-0378">Hydrolase</keyword>
<keyword evidence="9" id="KW-1185">Reference proteome</keyword>
<organism evidence="8 9">
    <name type="scientific">Paenibacillus nasutitermitis</name>
    <dbReference type="NCBI Taxonomy" id="1652958"/>
    <lineage>
        <taxon>Bacteria</taxon>
        <taxon>Bacillati</taxon>
        <taxon>Bacillota</taxon>
        <taxon>Bacilli</taxon>
        <taxon>Bacillales</taxon>
        <taxon>Paenibacillaceae</taxon>
        <taxon>Paenibacillus</taxon>
    </lineage>
</organism>
<dbReference type="SUPFAM" id="SSF49303">
    <property type="entry name" value="beta-Galactosidase/glucuronidase domain"/>
    <property type="match status" value="1"/>
</dbReference>
<dbReference type="Gene3D" id="2.60.40.10">
    <property type="entry name" value="Immunoglobulins"/>
    <property type="match status" value="1"/>
</dbReference>
<comment type="catalytic activity">
    <reaction evidence="1">
        <text>Hydrolysis of terminal, non-reducing beta-D-mannose residues in beta-D-mannosides.</text>
        <dbReference type="EC" id="3.2.1.25"/>
    </reaction>
</comment>
<dbReference type="InterPro" id="IPR006102">
    <property type="entry name" value="Ig-like_GH2"/>
</dbReference>
<dbReference type="PANTHER" id="PTHR43730:SF1">
    <property type="entry name" value="BETA-MANNOSIDASE"/>
    <property type="match status" value="1"/>
</dbReference>
<dbReference type="PANTHER" id="PTHR43730">
    <property type="entry name" value="BETA-MANNOSIDASE"/>
    <property type="match status" value="1"/>
</dbReference>
<dbReference type="InterPro" id="IPR017853">
    <property type="entry name" value="GH"/>
</dbReference>
<evidence type="ECO:0000256" key="4">
    <source>
        <dbReference type="ARBA" id="ARBA00022801"/>
    </source>
</evidence>
<sequence length="790" mass="91229">MEYGGDTLEKISLNGEWKLYYFPQQSAEVRHPGELEGASLQAIPARVPGNVELDLQEAGEITDPYTGSGVRQLQDYELHEWWYVKEFEAPLQKGRTELVFHGVDCMATYWLNGQELGSTANMLIAHTFDVTEMLKEEGMNTLHVRLQSPILEALKYEYDPSMSAMSYNWSQLWVRKAGHGYGWDIMPRAVSAGLWREVEIVVHDEVRIKDLYFYTKDADRRGAEVGIFYQLAADPAHFREMTLRFTGTCGTAVFVQETRVNFAAGAHDFRVEEPCLWWPRGYGAANLYEVRTELLLHGKVLAERTDSFGIRKLELIRTEITSDEEPGEFKFVINGTPIFCKGSNWVPADMFHSKDAARIPAMLDLFVDMNCNMVRVWGGSVYEDHAFFERCDREGLMVWQDFSMACALYPQTEQFYEMIREEARFIVRKLRNHPSLVLWCGDNEIDQFSLNRHIDPNGNKISREVLPAVLYQCDPYRPYLPSSPYYSPEFWKTKNPALLPEEHLWGPRDYYKSRFYTGSKMHFVSEIGYHGCPNLESIEKFIEPEHLWPMENNEQWALHSSDPIGLGGVWSYRIGLMANQVKELFGEVPEQLGDFVLASQFSQAEAKKFFVEMIRLRKWRRTGILWWNMIDGWPQFSDAVVDYYGGKKLAYHYLKRVHQDHCIMIDEPDNWQVRVVLGNDSLTSKQGTYRIWDADTDETLLEGSFQSAVNDNINLGHIRISHSQQRMFFIQWTIDGQVFHNHYLLGFPGFSLAGYKKWMGKMAGISAEFARYSGLDYHGKAESSGSTDAT</sequence>